<dbReference type="EMBL" id="WOCE01000019">
    <property type="protein sequence ID" value="KAE9592292.1"/>
    <property type="molecule type" value="Genomic_DNA"/>
</dbReference>
<comment type="caution">
    <text evidence="2">The sequence shown here is derived from an EMBL/GenBank/DDBJ whole genome shotgun (WGS) entry which is preliminary data.</text>
</comment>
<evidence type="ECO:0000313" key="2">
    <source>
        <dbReference type="EMBL" id="KAE9592292.1"/>
    </source>
</evidence>
<dbReference type="InterPro" id="IPR044954">
    <property type="entry name" value="Ribosomal_uS3m_plant"/>
</dbReference>
<proteinExistence type="predicted"/>
<dbReference type="Proteomes" id="UP000447434">
    <property type="component" value="Chromosome 19"/>
</dbReference>
<reference evidence="3" key="1">
    <citation type="journal article" date="2020" name="Nat. Commun.">
        <title>Genome sequence of the cluster root forming white lupin.</title>
        <authorList>
            <person name="Hufnagel B."/>
            <person name="Marques A."/>
            <person name="Soriano A."/>
            <person name="Marques L."/>
            <person name="Divol F."/>
            <person name="Doumas P."/>
            <person name="Sallet E."/>
            <person name="Mancinotti D."/>
            <person name="Carrere S."/>
            <person name="Marande W."/>
            <person name="Arribat S."/>
            <person name="Keller J."/>
            <person name="Huneau C."/>
            <person name="Blein T."/>
            <person name="Aime D."/>
            <person name="Laguerre M."/>
            <person name="Taylor J."/>
            <person name="Schubert V."/>
            <person name="Nelson M."/>
            <person name="Geu-Flores F."/>
            <person name="Crespi M."/>
            <person name="Gallardo-Guerrero K."/>
            <person name="Delaux P.-M."/>
            <person name="Salse J."/>
            <person name="Berges H."/>
            <person name="Guyot R."/>
            <person name="Gouzy J."/>
            <person name="Peret B."/>
        </authorList>
    </citation>
    <scope>NUCLEOTIDE SEQUENCE [LARGE SCALE GENOMIC DNA]</scope>
    <source>
        <strain evidence="3">cv. Amiga</strain>
    </source>
</reference>
<dbReference type="PANTHER" id="PTHR35928:SF2">
    <property type="entry name" value="SMALL RIBOSOMAL SUBUNIT PROTEIN US3M"/>
    <property type="match status" value="1"/>
</dbReference>
<sequence length="56" mass="6351">MTLPAVCPSLNYSGMQYLLNRKNKIHFDLVVVLIHFVASGVAEPSMMGERMRREKA</sequence>
<keyword evidence="1" id="KW-0812">Transmembrane</keyword>
<keyword evidence="1" id="KW-0472">Membrane</keyword>
<dbReference type="AlphaFoldDB" id="A0A6A4NS70"/>
<gene>
    <name evidence="2" type="ORF">Lalb_Chr19g0127771</name>
</gene>
<dbReference type="OrthoDB" id="1706062at2759"/>
<keyword evidence="1" id="KW-1133">Transmembrane helix</keyword>
<feature type="transmembrane region" description="Helical" evidence="1">
    <location>
        <begin position="25"/>
        <end position="42"/>
    </location>
</feature>
<accession>A0A6A4NS70</accession>
<evidence type="ECO:0000256" key="1">
    <source>
        <dbReference type="SAM" id="Phobius"/>
    </source>
</evidence>
<evidence type="ECO:0000313" key="3">
    <source>
        <dbReference type="Proteomes" id="UP000447434"/>
    </source>
</evidence>
<protein>
    <submittedName>
        <fullName evidence="2">Uncharacterized protein</fullName>
    </submittedName>
</protein>
<keyword evidence="3" id="KW-1185">Reference proteome</keyword>
<name>A0A6A4NS70_LUPAL</name>
<dbReference type="PANTHER" id="PTHR35928">
    <property type="entry name" value="RIBOSOMAL PROTEIN S3, MITOCHONDRIAL"/>
    <property type="match status" value="1"/>
</dbReference>
<organism evidence="2 3">
    <name type="scientific">Lupinus albus</name>
    <name type="common">White lupine</name>
    <name type="synonym">Lupinus termis</name>
    <dbReference type="NCBI Taxonomy" id="3870"/>
    <lineage>
        <taxon>Eukaryota</taxon>
        <taxon>Viridiplantae</taxon>
        <taxon>Streptophyta</taxon>
        <taxon>Embryophyta</taxon>
        <taxon>Tracheophyta</taxon>
        <taxon>Spermatophyta</taxon>
        <taxon>Magnoliopsida</taxon>
        <taxon>eudicotyledons</taxon>
        <taxon>Gunneridae</taxon>
        <taxon>Pentapetalae</taxon>
        <taxon>rosids</taxon>
        <taxon>fabids</taxon>
        <taxon>Fabales</taxon>
        <taxon>Fabaceae</taxon>
        <taxon>Papilionoideae</taxon>
        <taxon>50 kb inversion clade</taxon>
        <taxon>genistoids sensu lato</taxon>
        <taxon>core genistoids</taxon>
        <taxon>Genisteae</taxon>
        <taxon>Lupinus</taxon>
    </lineage>
</organism>